<dbReference type="PANTHER" id="PTHR23513:SF6">
    <property type="entry name" value="MAJOR FACILITATOR SUPERFAMILY ASSOCIATED DOMAIN-CONTAINING PROTEIN"/>
    <property type="match status" value="1"/>
</dbReference>
<evidence type="ECO:0000256" key="6">
    <source>
        <dbReference type="SAM" id="Phobius"/>
    </source>
</evidence>
<feature type="transmembrane region" description="Helical" evidence="6">
    <location>
        <begin position="39"/>
        <end position="59"/>
    </location>
</feature>
<feature type="transmembrane region" description="Helical" evidence="6">
    <location>
        <begin position="325"/>
        <end position="344"/>
    </location>
</feature>
<gene>
    <name evidence="8" type="ORF">I0C86_18840</name>
</gene>
<name>A0ABS0GXR9_9ACTN</name>
<feature type="transmembrane region" description="Helical" evidence="6">
    <location>
        <begin position="97"/>
        <end position="117"/>
    </location>
</feature>
<feature type="transmembrane region" description="Helical" evidence="6">
    <location>
        <begin position="301"/>
        <end position="319"/>
    </location>
</feature>
<evidence type="ECO:0000256" key="1">
    <source>
        <dbReference type="ARBA" id="ARBA00004651"/>
    </source>
</evidence>
<accession>A0ABS0GXR9</accession>
<feature type="transmembrane region" description="Helical" evidence="6">
    <location>
        <begin position="396"/>
        <end position="412"/>
    </location>
</feature>
<evidence type="ECO:0000313" key="9">
    <source>
        <dbReference type="Proteomes" id="UP000638560"/>
    </source>
</evidence>
<sequence length="432" mass="45779">MTGTLAPPEAPAHRGRRWLPVLLRQAPFRRYWSAQTVSLFGDQISMLALPLLAVLGTGAGPAEMGYLTAAALIPNLLLSLVAGAWMDRYPHKRRMMVIADLGRAVLLAAVPLAYLFGMLTLGQLYVVAFLTGSLAVLFEVAHSTLFVSLVPRKDYVDANALINGSRAMSYVAGPSVGGVLVQVLTAPVALLADAVSYLVSAAFLTRIRPTEPAPADGAGLDIGQGLRFVFRSPILRSTLLGTTTLNLFNYMFHALFVLYVSTELRISPGLLGLVIGVGSVGALLGAALTGRLVRRYGIGPTMILSFVLFPAPLVLVPLADGPTPLILAALVLAEFLAGFGVMMMDITVGSLQTAVIPETLLARVAGAKRTVNYGIRPVGALLGGTLGAWIEVRPTLWIATVGALAGLLWVLPSPIRKLRDLPEPDALPDPRR</sequence>
<evidence type="ECO:0000313" key="8">
    <source>
        <dbReference type="EMBL" id="MBF9131001.1"/>
    </source>
</evidence>
<feature type="transmembrane region" description="Helical" evidence="6">
    <location>
        <begin position="266"/>
        <end position="289"/>
    </location>
</feature>
<dbReference type="PROSITE" id="PS50850">
    <property type="entry name" value="MFS"/>
    <property type="match status" value="1"/>
</dbReference>
<evidence type="ECO:0000256" key="5">
    <source>
        <dbReference type="ARBA" id="ARBA00023136"/>
    </source>
</evidence>
<dbReference type="InterPro" id="IPR020846">
    <property type="entry name" value="MFS_dom"/>
</dbReference>
<dbReference type="RefSeq" id="WP_196202554.1">
    <property type="nucleotide sequence ID" value="NZ_JADPUN010000176.1"/>
</dbReference>
<keyword evidence="5 6" id="KW-0472">Membrane</keyword>
<feature type="transmembrane region" description="Helical" evidence="6">
    <location>
        <begin position="239"/>
        <end position="260"/>
    </location>
</feature>
<keyword evidence="9" id="KW-1185">Reference proteome</keyword>
<evidence type="ECO:0000256" key="3">
    <source>
        <dbReference type="ARBA" id="ARBA00022692"/>
    </source>
</evidence>
<proteinExistence type="predicted"/>
<keyword evidence="4 6" id="KW-1133">Transmembrane helix</keyword>
<dbReference type="PANTHER" id="PTHR23513">
    <property type="entry name" value="INTEGRAL MEMBRANE EFFLUX PROTEIN-RELATED"/>
    <property type="match status" value="1"/>
</dbReference>
<comment type="caution">
    <text evidence="8">The sequence shown here is derived from an EMBL/GenBank/DDBJ whole genome shotgun (WGS) entry which is preliminary data.</text>
</comment>
<comment type="subcellular location">
    <subcellularLocation>
        <location evidence="1">Cell membrane</location>
        <topology evidence="1">Multi-pass membrane protein</topology>
    </subcellularLocation>
</comment>
<keyword evidence="2" id="KW-1003">Cell membrane</keyword>
<keyword evidence="3 6" id="KW-0812">Transmembrane</keyword>
<dbReference type="Pfam" id="PF07690">
    <property type="entry name" value="MFS_1"/>
    <property type="match status" value="1"/>
</dbReference>
<dbReference type="EMBL" id="JADPUN010000176">
    <property type="protein sequence ID" value="MBF9131001.1"/>
    <property type="molecule type" value="Genomic_DNA"/>
</dbReference>
<feature type="domain" description="Major facilitator superfamily (MFS) profile" evidence="7">
    <location>
        <begin position="234"/>
        <end position="432"/>
    </location>
</feature>
<dbReference type="SUPFAM" id="SSF103473">
    <property type="entry name" value="MFS general substrate transporter"/>
    <property type="match status" value="1"/>
</dbReference>
<dbReference type="InterPro" id="IPR011701">
    <property type="entry name" value="MFS"/>
</dbReference>
<dbReference type="CDD" id="cd06173">
    <property type="entry name" value="MFS_MefA_like"/>
    <property type="match status" value="1"/>
</dbReference>
<dbReference type="Proteomes" id="UP000638560">
    <property type="component" value="Unassembled WGS sequence"/>
</dbReference>
<dbReference type="Gene3D" id="1.20.1250.20">
    <property type="entry name" value="MFS general substrate transporter like domains"/>
    <property type="match status" value="1"/>
</dbReference>
<protein>
    <submittedName>
        <fullName evidence="8">MFS transporter</fullName>
    </submittedName>
</protein>
<dbReference type="InterPro" id="IPR036259">
    <property type="entry name" value="MFS_trans_sf"/>
</dbReference>
<evidence type="ECO:0000256" key="2">
    <source>
        <dbReference type="ARBA" id="ARBA00022475"/>
    </source>
</evidence>
<feature type="transmembrane region" description="Helical" evidence="6">
    <location>
        <begin position="123"/>
        <end position="147"/>
    </location>
</feature>
<reference evidence="8 9" key="1">
    <citation type="submission" date="2020-11" db="EMBL/GenBank/DDBJ databases">
        <title>A novel isolate from a Black sea contaminated sediment with potential to produce alkanes: Plantactinospora alkalitolerans sp. nov.</title>
        <authorList>
            <person name="Carro L."/>
            <person name="Veyisoglu A."/>
            <person name="Guven K."/>
            <person name="Schumann P."/>
            <person name="Klenk H.-P."/>
            <person name="Sahin N."/>
        </authorList>
    </citation>
    <scope>NUCLEOTIDE SEQUENCE [LARGE SCALE GENOMIC DNA]</scope>
    <source>
        <strain evidence="8 9">S1510</strain>
    </source>
</reference>
<evidence type="ECO:0000259" key="7">
    <source>
        <dbReference type="PROSITE" id="PS50850"/>
    </source>
</evidence>
<evidence type="ECO:0000256" key="4">
    <source>
        <dbReference type="ARBA" id="ARBA00022989"/>
    </source>
</evidence>
<organism evidence="8 9">
    <name type="scientific">Plantactinospora alkalitolerans</name>
    <dbReference type="NCBI Taxonomy" id="2789879"/>
    <lineage>
        <taxon>Bacteria</taxon>
        <taxon>Bacillati</taxon>
        <taxon>Actinomycetota</taxon>
        <taxon>Actinomycetes</taxon>
        <taxon>Micromonosporales</taxon>
        <taxon>Micromonosporaceae</taxon>
        <taxon>Plantactinospora</taxon>
    </lineage>
</organism>
<feature type="transmembrane region" description="Helical" evidence="6">
    <location>
        <begin position="65"/>
        <end position="85"/>
    </location>
</feature>